<feature type="transmembrane region" description="Helical" evidence="1">
    <location>
        <begin position="12"/>
        <end position="32"/>
    </location>
</feature>
<dbReference type="SUPFAM" id="SSF81321">
    <property type="entry name" value="Family A G protein-coupled receptor-like"/>
    <property type="match status" value="1"/>
</dbReference>
<dbReference type="Gene3D" id="1.20.1070.10">
    <property type="entry name" value="Rhodopsin 7-helix transmembrane proteins"/>
    <property type="match status" value="1"/>
</dbReference>
<dbReference type="AlphaFoldDB" id="G0NKM1"/>
<protein>
    <submittedName>
        <fullName evidence="2">Uncharacterized protein</fullName>
    </submittedName>
</protein>
<dbReference type="HOGENOM" id="CLU_069454_0_0_1"/>
<dbReference type="eggNOG" id="ENOG502TJG9">
    <property type="taxonomic scope" value="Eukaryota"/>
</dbReference>
<keyword evidence="1" id="KW-1133">Transmembrane helix</keyword>
<evidence type="ECO:0000313" key="2">
    <source>
        <dbReference type="EMBL" id="EGT33058.1"/>
    </source>
</evidence>
<dbReference type="Proteomes" id="UP000008068">
    <property type="component" value="Unassembled WGS sequence"/>
</dbReference>
<keyword evidence="1" id="KW-0472">Membrane</keyword>
<organism evidence="3">
    <name type="scientific">Caenorhabditis brenneri</name>
    <name type="common">Nematode worm</name>
    <dbReference type="NCBI Taxonomy" id="135651"/>
    <lineage>
        <taxon>Eukaryota</taxon>
        <taxon>Metazoa</taxon>
        <taxon>Ecdysozoa</taxon>
        <taxon>Nematoda</taxon>
        <taxon>Chromadorea</taxon>
        <taxon>Rhabditida</taxon>
        <taxon>Rhabditina</taxon>
        <taxon>Rhabditomorpha</taxon>
        <taxon>Rhabditoidea</taxon>
        <taxon>Rhabditidae</taxon>
        <taxon>Peloderinae</taxon>
        <taxon>Caenorhabditis</taxon>
    </lineage>
</organism>
<feature type="transmembrane region" description="Helical" evidence="1">
    <location>
        <begin position="109"/>
        <end position="129"/>
    </location>
</feature>
<keyword evidence="3" id="KW-1185">Reference proteome</keyword>
<dbReference type="Pfam" id="PF03383">
    <property type="entry name" value="Serpentine_r_xa"/>
    <property type="match status" value="1"/>
</dbReference>
<reference evidence="3" key="1">
    <citation type="submission" date="2011-07" db="EMBL/GenBank/DDBJ databases">
        <authorList>
            <consortium name="Caenorhabditis brenneri Sequencing and Analysis Consortium"/>
            <person name="Wilson R.K."/>
        </authorList>
    </citation>
    <scope>NUCLEOTIDE SEQUENCE [LARGE SCALE GENOMIC DNA]</scope>
    <source>
        <strain evidence="3">PB2801</strain>
    </source>
</reference>
<sequence>MRSPKWFSDFKLVGYCCAMTILIVIWLLIPYFSNCSLNFNALTSFHESACAPERHPITLFQNKFLIYVPIISMMINSGMLIYQKILRVHWKSTTSSSVSNSHVKRENEMIRQACFIGFYLSFYEILYLQMRLYPEQFQRLPFEIQTISYDLRLLAISSLNFFVYFVLTKSTRSIVLKQVNRFKKQQMSHSHSHSNARILQ</sequence>
<name>G0NKM1_CAEBE</name>
<dbReference type="PANTHER" id="PTHR23018">
    <property type="entry name" value="SERPENTINE RECEPTOR, CLASS XA-RELATED"/>
    <property type="match status" value="1"/>
</dbReference>
<feature type="transmembrane region" description="Helical" evidence="1">
    <location>
        <begin position="64"/>
        <end position="82"/>
    </location>
</feature>
<dbReference type="InParanoid" id="G0NKM1"/>
<accession>G0NKM1</accession>
<evidence type="ECO:0000256" key="1">
    <source>
        <dbReference type="SAM" id="Phobius"/>
    </source>
</evidence>
<dbReference type="InterPro" id="IPR005047">
    <property type="entry name" value="7TM_GPCR_serpentine_rcpt_Srxa"/>
</dbReference>
<feature type="transmembrane region" description="Helical" evidence="1">
    <location>
        <begin position="149"/>
        <end position="167"/>
    </location>
</feature>
<dbReference type="FunCoup" id="G0NKM1">
    <property type="interactions" value="5"/>
</dbReference>
<dbReference type="PANTHER" id="PTHR23018:SF5">
    <property type="entry name" value="G_PROTEIN_RECEP_F1_2 DOMAIN-CONTAINING PROTEIN"/>
    <property type="match status" value="1"/>
</dbReference>
<dbReference type="OrthoDB" id="5825876at2759"/>
<proteinExistence type="predicted"/>
<evidence type="ECO:0000313" key="3">
    <source>
        <dbReference type="Proteomes" id="UP000008068"/>
    </source>
</evidence>
<keyword evidence="1" id="KW-0812">Transmembrane</keyword>
<gene>
    <name evidence="2" type="ORF">CAEBREN_32370</name>
</gene>
<dbReference type="EMBL" id="GL379901">
    <property type="protein sequence ID" value="EGT33058.1"/>
    <property type="molecule type" value="Genomic_DNA"/>
</dbReference>